<dbReference type="PANTHER" id="PTHR43364">
    <property type="entry name" value="NADH-SPECIFIC METHYLGLYOXAL REDUCTASE-RELATED"/>
    <property type="match status" value="1"/>
</dbReference>
<keyword evidence="1" id="KW-0560">Oxidoreductase</keyword>
<dbReference type="Pfam" id="PF00248">
    <property type="entry name" value="Aldo_ket_red"/>
    <property type="match status" value="1"/>
</dbReference>
<reference evidence="3 4" key="1">
    <citation type="submission" date="2018-05" db="EMBL/GenBank/DDBJ databases">
        <title>Rhodobacteraceae gen. nov., sp. nov. isolated from sea water.</title>
        <authorList>
            <person name="Ren Y."/>
        </authorList>
    </citation>
    <scope>NUCLEOTIDE SEQUENCE [LARGE SCALE GENOMIC DNA]</scope>
    <source>
        <strain evidence="3 4">TG-679</strain>
    </source>
</reference>
<dbReference type="GO" id="GO:0005829">
    <property type="term" value="C:cytosol"/>
    <property type="evidence" value="ECO:0007669"/>
    <property type="project" value="TreeGrafter"/>
</dbReference>
<evidence type="ECO:0000313" key="4">
    <source>
        <dbReference type="Proteomes" id="UP000245680"/>
    </source>
</evidence>
<dbReference type="Proteomes" id="UP000245680">
    <property type="component" value="Unassembled WGS sequence"/>
</dbReference>
<comment type="caution">
    <text evidence="3">The sequence shown here is derived from an EMBL/GenBank/DDBJ whole genome shotgun (WGS) entry which is preliminary data.</text>
</comment>
<dbReference type="OrthoDB" id="9803483at2"/>
<feature type="domain" description="NADP-dependent oxidoreductase" evidence="2">
    <location>
        <begin position="18"/>
        <end position="313"/>
    </location>
</feature>
<organism evidence="3 4">
    <name type="scientific">Meridianimarinicoccus roseus</name>
    <dbReference type="NCBI Taxonomy" id="2072018"/>
    <lineage>
        <taxon>Bacteria</taxon>
        <taxon>Pseudomonadati</taxon>
        <taxon>Pseudomonadota</taxon>
        <taxon>Alphaproteobacteria</taxon>
        <taxon>Rhodobacterales</taxon>
        <taxon>Paracoccaceae</taxon>
        <taxon>Meridianimarinicoccus</taxon>
    </lineage>
</organism>
<dbReference type="InterPro" id="IPR050523">
    <property type="entry name" value="AKR_Detox_Biosynth"/>
</dbReference>
<dbReference type="Gene3D" id="3.20.20.100">
    <property type="entry name" value="NADP-dependent oxidoreductase domain"/>
    <property type="match status" value="1"/>
</dbReference>
<evidence type="ECO:0000256" key="1">
    <source>
        <dbReference type="ARBA" id="ARBA00023002"/>
    </source>
</evidence>
<dbReference type="EMBL" id="QGKU01000016">
    <property type="protein sequence ID" value="PWR03829.1"/>
    <property type="molecule type" value="Genomic_DNA"/>
</dbReference>
<sequence length="352" mass="37058">MSLNSLGRAGPIVSTHALGTMTFGAETDEAEAHRMLDLFAGRGGTLIDTADVYSGGVSEEIIGRWGRARGGMADMIVATKCRFAPPAGSRGAARRSVLRCVEGSLSRLGTDAIDLYFVHGWDKDTDPVETLRALGDLVTAGKVHHVGWSNVTGWQLERICATARAEGLPVPVALQPQYSLLDRGVEWEVLPCALENGIGMTPWSPLGGGWLTGKYGAGARPTGATRLGDDPERGLEAYDRRNTARTHTVLGAVRAVAARHGRPMSHVALAWLQARPGVASLLLGARSAAQLSANLDAAGLCLPPEDMDELTRASAPGLPDYPYGFVQDWSGVSHWDRLGTGCAGSGGSADPI</sequence>
<keyword evidence="4" id="KW-1185">Reference proteome</keyword>
<evidence type="ECO:0000313" key="3">
    <source>
        <dbReference type="EMBL" id="PWR03829.1"/>
    </source>
</evidence>
<evidence type="ECO:0000259" key="2">
    <source>
        <dbReference type="Pfam" id="PF00248"/>
    </source>
</evidence>
<proteinExistence type="predicted"/>
<dbReference type="AlphaFoldDB" id="A0A2V2LNL5"/>
<dbReference type="InterPro" id="IPR036812">
    <property type="entry name" value="NAD(P)_OxRdtase_dom_sf"/>
</dbReference>
<accession>A0A2V2LNL5</accession>
<protein>
    <submittedName>
        <fullName evidence="3">Aldo/keto reductase</fullName>
    </submittedName>
</protein>
<dbReference type="InterPro" id="IPR023210">
    <property type="entry name" value="NADP_OxRdtase_dom"/>
</dbReference>
<gene>
    <name evidence="3" type="ORF">DKT77_04590</name>
</gene>
<name>A0A2V2LNL5_9RHOB</name>
<dbReference type="PANTHER" id="PTHR43364:SF4">
    <property type="entry name" value="NAD(P)-LINKED OXIDOREDUCTASE SUPERFAMILY PROTEIN"/>
    <property type="match status" value="1"/>
</dbReference>
<dbReference type="GO" id="GO:0016491">
    <property type="term" value="F:oxidoreductase activity"/>
    <property type="evidence" value="ECO:0007669"/>
    <property type="project" value="UniProtKB-KW"/>
</dbReference>
<dbReference type="SUPFAM" id="SSF51430">
    <property type="entry name" value="NAD(P)-linked oxidoreductase"/>
    <property type="match status" value="1"/>
</dbReference>